<organism evidence="9 10">
    <name type="scientific">Halogranum amylolyticum</name>
    <dbReference type="NCBI Taxonomy" id="660520"/>
    <lineage>
        <taxon>Archaea</taxon>
        <taxon>Methanobacteriati</taxon>
        <taxon>Methanobacteriota</taxon>
        <taxon>Stenosarchaea group</taxon>
        <taxon>Halobacteria</taxon>
        <taxon>Halobacteriales</taxon>
        <taxon>Haloferacaceae</taxon>
    </lineage>
</organism>
<name>A0A1H8N3C1_9EURY</name>
<feature type="transmembrane region" description="Helical" evidence="8">
    <location>
        <begin position="147"/>
        <end position="164"/>
    </location>
</feature>
<dbReference type="Gene3D" id="1.10.3860.10">
    <property type="entry name" value="Sodium:dicarboxylate symporter"/>
    <property type="match status" value="1"/>
</dbReference>
<keyword evidence="7 8" id="KW-0472">Membrane</keyword>
<feature type="transmembrane region" description="Helical" evidence="8">
    <location>
        <begin position="47"/>
        <end position="67"/>
    </location>
</feature>
<protein>
    <submittedName>
        <fullName evidence="9">Na+/H+-dicarboxylate symporter</fullName>
    </submittedName>
</protein>
<dbReference type="GO" id="GO:0046942">
    <property type="term" value="P:carboxylic acid transport"/>
    <property type="evidence" value="ECO:0007669"/>
    <property type="project" value="UniProtKB-ARBA"/>
</dbReference>
<feature type="transmembrane region" description="Helical" evidence="8">
    <location>
        <begin position="226"/>
        <end position="253"/>
    </location>
</feature>
<dbReference type="Proteomes" id="UP000199126">
    <property type="component" value="Unassembled WGS sequence"/>
</dbReference>
<keyword evidence="5" id="KW-0769">Symport</keyword>
<evidence type="ECO:0000256" key="1">
    <source>
        <dbReference type="ARBA" id="ARBA00004651"/>
    </source>
</evidence>
<dbReference type="PRINTS" id="PR00173">
    <property type="entry name" value="EDTRNSPORT"/>
</dbReference>
<dbReference type="InterPro" id="IPR018107">
    <property type="entry name" value="Na-dicarboxylate_symporter_CS"/>
</dbReference>
<dbReference type="SUPFAM" id="SSF118215">
    <property type="entry name" value="Proton glutamate symport protein"/>
    <property type="match status" value="1"/>
</dbReference>
<dbReference type="RefSeq" id="WP_089820666.1">
    <property type="nucleotide sequence ID" value="NZ_FODV01000001.1"/>
</dbReference>
<keyword evidence="6 8" id="KW-1133">Transmembrane helix</keyword>
<dbReference type="PANTHER" id="PTHR42865">
    <property type="entry name" value="PROTON/GLUTAMATE-ASPARTATE SYMPORTER"/>
    <property type="match status" value="1"/>
</dbReference>
<sequence>MSGITTIWNRYRSIPIVYRIGVAFVLGTLVGLLVGEPATTLRPFGDIFLRLLQMLVIPIIVATLLTGVQRLSPSQLGRVGGTVVGLYMVTTAIAAAIGLTLANLLDPGAGAVLENAEANSAEAPSVVEVVMNAIPTNPLAAMVEGNLMATIFFVVVFGVALALVRDTTDDPEIASSIESILQAMEAVSKTLFKLVWGVMEYGVIGVFALMAASIGGNGVGALFDLAMLVATIALAIGIHIVVTYLGIIVIGLVGESPLAFLSGAKDAMVTAFSIRSSSGTLPVTMTDAEENLGIDERIYSFSLPLGATANMDGAAIRLAVTAVFAANVVGQSLALGEQVTVLAIAVLVSIGTAGVPGAGLVMLTLILNQLGLPLEIVGLVAGVDAILGRIATMNNVTGDLAVTTLAAKWHDAIDFDSGVWAETRARIPGVASTGD</sequence>
<reference evidence="10" key="1">
    <citation type="submission" date="2016-10" db="EMBL/GenBank/DDBJ databases">
        <authorList>
            <person name="Varghese N."/>
            <person name="Submissions S."/>
        </authorList>
    </citation>
    <scope>NUCLEOTIDE SEQUENCE [LARGE SCALE GENOMIC DNA]</scope>
    <source>
        <strain evidence="10">CGMCC 1.10121</strain>
    </source>
</reference>
<evidence type="ECO:0000256" key="3">
    <source>
        <dbReference type="ARBA" id="ARBA00022475"/>
    </source>
</evidence>
<feature type="transmembrane region" description="Helical" evidence="8">
    <location>
        <begin position="341"/>
        <end position="367"/>
    </location>
</feature>
<proteinExistence type="predicted"/>
<evidence type="ECO:0000313" key="9">
    <source>
        <dbReference type="EMBL" id="SEO24060.1"/>
    </source>
</evidence>
<evidence type="ECO:0000256" key="5">
    <source>
        <dbReference type="ARBA" id="ARBA00022847"/>
    </source>
</evidence>
<evidence type="ECO:0000256" key="2">
    <source>
        <dbReference type="ARBA" id="ARBA00022448"/>
    </source>
</evidence>
<dbReference type="AlphaFoldDB" id="A0A1H8N3C1"/>
<keyword evidence="2" id="KW-0813">Transport</keyword>
<feature type="transmembrane region" description="Helical" evidence="8">
    <location>
        <begin position="16"/>
        <end position="35"/>
    </location>
</feature>
<comment type="subcellular location">
    <subcellularLocation>
        <location evidence="1">Cell membrane</location>
        <topology evidence="1">Multi-pass membrane protein</topology>
    </subcellularLocation>
</comment>
<keyword evidence="3" id="KW-1003">Cell membrane</keyword>
<evidence type="ECO:0000313" key="10">
    <source>
        <dbReference type="Proteomes" id="UP000199126"/>
    </source>
</evidence>
<dbReference type="GO" id="GO:0015293">
    <property type="term" value="F:symporter activity"/>
    <property type="evidence" value="ECO:0007669"/>
    <property type="project" value="UniProtKB-KW"/>
</dbReference>
<evidence type="ECO:0000256" key="6">
    <source>
        <dbReference type="ARBA" id="ARBA00022989"/>
    </source>
</evidence>
<dbReference type="PROSITE" id="PS00713">
    <property type="entry name" value="NA_DICARBOXYL_SYMP_1"/>
    <property type="match status" value="1"/>
</dbReference>
<dbReference type="GO" id="GO:0005886">
    <property type="term" value="C:plasma membrane"/>
    <property type="evidence" value="ECO:0007669"/>
    <property type="project" value="UniProtKB-SubCell"/>
</dbReference>
<evidence type="ECO:0000256" key="7">
    <source>
        <dbReference type="ARBA" id="ARBA00023136"/>
    </source>
</evidence>
<gene>
    <name evidence="9" type="ORF">SAMN04487948_101280</name>
</gene>
<evidence type="ECO:0000256" key="4">
    <source>
        <dbReference type="ARBA" id="ARBA00022692"/>
    </source>
</evidence>
<dbReference type="Pfam" id="PF00375">
    <property type="entry name" value="SDF"/>
    <property type="match status" value="1"/>
</dbReference>
<dbReference type="InterPro" id="IPR036458">
    <property type="entry name" value="Na:dicarbo_symporter_sf"/>
</dbReference>
<feature type="transmembrane region" description="Helical" evidence="8">
    <location>
        <begin position="194"/>
        <end position="214"/>
    </location>
</feature>
<dbReference type="PANTHER" id="PTHR42865:SF7">
    <property type="entry name" value="PROTON_GLUTAMATE-ASPARTATE SYMPORTER"/>
    <property type="match status" value="1"/>
</dbReference>
<feature type="transmembrane region" description="Helical" evidence="8">
    <location>
        <begin position="79"/>
        <end position="105"/>
    </location>
</feature>
<keyword evidence="4 8" id="KW-0812">Transmembrane</keyword>
<dbReference type="EMBL" id="FODV01000001">
    <property type="protein sequence ID" value="SEO24060.1"/>
    <property type="molecule type" value="Genomic_DNA"/>
</dbReference>
<keyword evidence="10" id="KW-1185">Reference proteome</keyword>
<evidence type="ECO:0000256" key="8">
    <source>
        <dbReference type="SAM" id="Phobius"/>
    </source>
</evidence>
<accession>A0A1H8N3C1</accession>
<feature type="transmembrane region" description="Helical" evidence="8">
    <location>
        <begin position="314"/>
        <end position="335"/>
    </location>
</feature>
<dbReference type="InterPro" id="IPR001991">
    <property type="entry name" value="Na-dicarboxylate_symporter"/>
</dbReference>
<dbReference type="OrthoDB" id="3015at2157"/>